<dbReference type="Pfam" id="PF13855">
    <property type="entry name" value="LRR_8"/>
    <property type="match status" value="1"/>
</dbReference>
<dbReference type="InterPro" id="IPR003591">
    <property type="entry name" value="Leu-rich_rpt_typical-subtyp"/>
</dbReference>
<protein>
    <submittedName>
        <fullName evidence="6">Uncharacterized protein</fullName>
    </submittedName>
</protein>
<dbReference type="InterPro" id="IPR032675">
    <property type="entry name" value="LRR_dom_sf"/>
</dbReference>
<feature type="transmembrane region" description="Helical" evidence="4">
    <location>
        <begin position="442"/>
        <end position="470"/>
    </location>
</feature>
<evidence type="ECO:0000256" key="3">
    <source>
        <dbReference type="SAM" id="MobiDB-lite"/>
    </source>
</evidence>
<dbReference type="SUPFAM" id="SSF52047">
    <property type="entry name" value="RNI-like"/>
    <property type="match status" value="1"/>
</dbReference>
<evidence type="ECO:0000313" key="6">
    <source>
        <dbReference type="EMBL" id="KAL3312143.1"/>
    </source>
</evidence>
<evidence type="ECO:0000256" key="2">
    <source>
        <dbReference type="ARBA" id="ARBA00022737"/>
    </source>
</evidence>
<dbReference type="Gene3D" id="3.80.10.10">
    <property type="entry name" value="Ribonuclease Inhibitor"/>
    <property type="match status" value="1"/>
</dbReference>
<reference evidence="6 7" key="1">
    <citation type="submission" date="2024-11" db="EMBL/GenBank/DDBJ databases">
        <title>Adaptive evolution of stress response genes in parasites aligns with host niche diversity.</title>
        <authorList>
            <person name="Hahn C."/>
            <person name="Resl P."/>
        </authorList>
    </citation>
    <scope>NUCLEOTIDE SEQUENCE [LARGE SCALE GENOMIC DNA]</scope>
    <source>
        <strain evidence="6">EGGRZ-B1_66</strain>
        <tissue evidence="6">Body</tissue>
    </source>
</reference>
<accession>A0ABD2PXI2</accession>
<evidence type="ECO:0000256" key="4">
    <source>
        <dbReference type="SAM" id="Phobius"/>
    </source>
</evidence>
<dbReference type="PANTHER" id="PTHR24366">
    <property type="entry name" value="IG(IMMUNOGLOBULIN) AND LRR(LEUCINE RICH REPEAT) DOMAINS"/>
    <property type="match status" value="1"/>
</dbReference>
<keyword evidence="4" id="KW-1133">Transmembrane helix</keyword>
<keyword evidence="1" id="KW-0433">Leucine-rich repeat</keyword>
<dbReference type="PROSITE" id="PS51450">
    <property type="entry name" value="LRR"/>
    <property type="match status" value="2"/>
</dbReference>
<evidence type="ECO:0000313" key="7">
    <source>
        <dbReference type="Proteomes" id="UP001626550"/>
    </source>
</evidence>
<gene>
    <name evidence="6" type="ORF">Ciccas_009270</name>
</gene>
<evidence type="ECO:0000256" key="5">
    <source>
        <dbReference type="SAM" id="SignalP"/>
    </source>
</evidence>
<keyword evidence="2" id="KW-0677">Repeat</keyword>
<feature type="chain" id="PRO_5044846780" evidence="5">
    <location>
        <begin position="25"/>
        <end position="732"/>
    </location>
</feature>
<keyword evidence="5" id="KW-0732">Signal</keyword>
<name>A0ABD2PXI2_9PLAT</name>
<proteinExistence type="predicted"/>
<feature type="compositionally biased region" description="Basic and acidic residues" evidence="3">
    <location>
        <begin position="548"/>
        <end position="560"/>
    </location>
</feature>
<feature type="signal peptide" evidence="5">
    <location>
        <begin position="1"/>
        <end position="24"/>
    </location>
</feature>
<feature type="compositionally biased region" description="Polar residues" evidence="3">
    <location>
        <begin position="561"/>
        <end position="572"/>
    </location>
</feature>
<dbReference type="PROSITE" id="PS51257">
    <property type="entry name" value="PROKAR_LIPOPROTEIN"/>
    <property type="match status" value="1"/>
</dbReference>
<dbReference type="SMART" id="SM00369">
    <property type="entry name" value="LRR_TYP"/>
    <property type="match status" value="5"/>
</dbReference>
<keyword evidence="4" id="KW-0472">Membrane</keyword>
<comment type="caution">
    <text evidence="6">The sequence shown here is derived from an EMBL/GenBank/DDBJ whole genome shotgun (WGS) entry which is preliminary data.</text>
</comment>
<keyword evidence="7" id="KW-1185">Reference proteome</keyword>
<feature type="compositionally biased region" description="Polar residues" evidence="3">
    <location>
        <begin position="581"/>
        <end position="605"/>
    </location>
</feature>
<dbReference type="EMBL" id="JBJKFK010001833">
    <property type="protein sequence ID" value="KAL3312143.1"/>
    <property type="molecule type" value="Genomic_DNA"/>
</dbReference>
<dbReference type="AlphaFoldDB" id="A0ABD2PXI2"/>
<dbReference type="Proteomes" id="UP001626550">
    <property type="component" value="Unassembled WGS sequence"/>
</dbReference>
<dbReference type="InterPro" id="IPR001611">
    <property type="entry name" value="Leu-rich_rpt"/>
</dbReference>
<sequence>MRSFFTLYVTFLLQHILCWNLTLACPKYCQCDTASRETECCLATDLLKADCSLGPGWTEDKAASSVACSQSWNSLILDLKPGSWPPKPGNDFLVYDRSSCTWRTEEVIIKGYGHPSPIDGLRELTAEDFSKLIYSEDKQLSLKNLKIQHTQLHIIEMGFMDRIKALGITEIAIIYNPYLSDLRVGWLTNVNYLQSLDLRGNNISSVDLAGWGIKKNTRFLKILNLSENRISRLSADTFEYTPELEELYLDSNYLTSLDLRVLKPLKQLRVLSLQGNQLNLDSLTGSISKLLPNLEKLDLSTNPLVFNLQRGERLPSWWLSSGCPEKLNKLSLRNSGIGDNNSELIKLDLANCPNLQQVDLNGNYKLTCVPQSLLGLAPDYVIPWKEIKCQFSPRTLVACKQPPVLEEPKQPAVEVKQVRSFPVWLAVDVLGLKLEKSSEETLSVYIVICLFAVPGILTVLLIAIIIGICTRRTRRQSEIKMLPSVTHRVNGSAMHSSTKMPLMTGCVPINTTGIYVLGPPAHELNGSYVSCSMSDRCKSPDSINTELRVDRIADSKDDATRSSQDSGNSSGTIDAAGGRSPGSSLAQPMATATSAFSIHGQNPYHQPSRPDSVAGSIISQGHPSMRASFVTSPHQPILLAPLTTFMPHESDIRTFPSPPPTLVSVPSSHAYQLINRHSLTFSGYGRVCTSPTISECLIPDGTLVLPRAEAPDNHRRSFINNSSSIQDYSHYS</sequence>
<evidence type="ECO:0000256" key="1">
    <source>
        <dbReference type="ARBA" id="ARBA00022614"/>
    </source>
</evidence>
<feature type="region of interest" description="Disordered" evidence="3">
    <location>
        <begin position="548"/>
        <end position="619"/>
    </location>
</feature>
<keyword evidence="4" id="KW-0812">Transmembrane</keyword>
<organism evidence="6 7">
    <name type="scientific">Cichlidogyrus casuarinus</name>
    <dbReference type="NCBI Taxonomy" id="1844966"/>
    <lineage>
        <taxon>Eukaryota</taxon>
        <taxon>Metazoa</taxon>
        <taxon>Spiralia</taxon>
        <taxon>Lophotrochozoa</taxon>
        <taxon>Platyhelminthes</taxon>
        <taxon>Monogenea</taxon>
        <taxon>Monopisthocotylea</taxon>
        <taxon>Dactylogyridea</taxon>
        <taxon>Ancyrocephalidae</taxon>
        <taxon>Cichlidogyrus</taxon>
    </lineage>
</organism>